<dbReference type="Proteomes" id="UP001302486">
    <property type="component" value="Chromosome"/>
</dbReference>
<dbReference type="Pfam" id="PF11845">
    <property type="entry name" value="Tll0287-like"/>
    <property type="match status" value="1"/>
</dbReference>
<dbReference type="InterPro" id="IPR021796">
    <property type="entry name" value="Tll0287-like_dom"/>
</dbReference>
<feature type="domain" description="Tll0287-like" evidence="1">
    <location>
        <begin position="69"/>
        <end position="195"/>
    </location>
</feature>
<dbReference type="PROSITE" id="PS51257">
    <property type="entry name" value="PROKAR_LIPOPROTEIN"/>
    <property type="match status" value="1"/>
</dbReference>
<protein>
    <submittedName>
        <fullName evidence="2">DUF3365 domain-containing protein</fullName>
    </submittedName>
</protein>
<organism evidence="2 3">
    <name type="scientific">Hwangdonia lutea</name>
    <dbReference type="NCBI Taxonomy" id="3075823"/>
    <lineage>
        <taxon>Bacteria</taxon>
        <taxon>Pseudomonadati</taxon>
        <taxon>Bacteroidota</taxon>
        <taxon>Flavobacteriia</taxon>
        <taxon>Flavobacteriales</taxon>
        <taxon>Flavobacteriaceae</taxon>
        <taxon>Hwangdonia</taxon>
    </lineage>
</organism>
<dbReference type="EMBL" id="CP136521">
    <property type="protein sequence ID" value="WOD42990.1"/>
    <property type="molecule type" value="Genomic_DNA"/>
</dbReference>
<keyword evidence="3" id="KW-1185">Reference proteome</keyword>
<proteinExistence type="predicted"/>
<dbReference type="AlphaFoldDB" id="A0AA97HQI9"/>
<evidence type="ECO:0000313" key="3">
    <source>
        <dbReference type="Proteomes" id="UP001302486"/>
    </source>
</evidence>
<accession>A0AA97HQI9</accession>
<gene>
    <name evidence="2" type="ORF">RNZ46_13425</name>
</gene>
<dbReference type="RefSeq" id="WP_316982680.1">
    <property type="nucleotide sequence ID" value="NZ_CP136521.1"/>
</dbReference>
<name>A0AA97HQI9_9FLAO</name>
<dbReference type="KEGG" id="hws:RNZ46_13425"/>
<evidence type="ECO:0000259" key="1">
    <source>
        <dbReference type="Pfam" id="PF11845"/>
    </source>
</evidence>
<reference evidence="3" key="1">
    <citation type="submission" date="2024-06" db="EMBL/GenBank/DDBJ databases">
        <title>Hwangdonia haimaensis gen. nov., sp. nov., a member of the family Flavobacteriaceae isolated from the haima cold seep.</title>
        <authorList>
            <person name="Li J."/>
        </authorList>
    </citation>
    <scope>NUCLEOTIDE SEQUENCE [LARGE SCALE GENOMIC DNA]</scope>
    <source>
        <strain evidence="3">SCSIO 19198</strain>
    </source>
</reference>
<sequence length="198" mass="22354">MKKTILLSVILALIFSCNNSKKIKDVPSEKTQSKFDTIAYHEKGLEIAFSTKAVLGKNLMGTIQKKGTIEALAFCNEKAYPLTDSMAIVHKATIKRVSDKPRNAANQANNKELAYIETFKKDIKNNKEPKPIVDELEDRVQVYYPITTNAMCLQCHGKPQEDLKMLTLQKVKKLYPNDKAIGYGVNEVRGIWSITFDK</sequence>
<evidence type="ECO:0000313" key="2">
    <source>
        <dbReference type="EMBL" id="WOD42990.1"/>
    </source>
</evidence>